<sequence>MNILTSILLLVLLCLEVLFSAHARILPDNNNNIGGGEQIKRTFDIIIRTYHGRRIAMSPPPLSIPLSLAKKQITADPLNDTPNYYHYYYKSPPPPARKKTLSSSSTQKTANITAKKRSPPPSPKGAKPIVHDNYWQYY</sequence>
<proteinExistence type="predicted"/>
<dbReference type="Proteomes" id="UP000525078">
    <property type="component" value="Unassembled WGS sequence"/>
</dbReference>
<comment type="caution">
    <text evidence="3">The sequence shown here is derived from an EMBL/GenBank/DDBJ whole genome shotgun (WGS) entry which is preliminary data.</text>
</comment>
<evidence type="ECO:0000256" key="1">
    <source>
        <dbReference type="SAM" id="MobiDB-lite"/>
    </source>
</evidence>
<evidence type="ECO:0000256" key="2">
    <source>
        <dbReference type="SAM" id="SignalP"/>
    </source>
</evidence>
<gene>
    <name evidence="3" type="ORF">F8388_018319</name>
</gene>
<feature type="signal peptide" evidence="2">
    <location>
        <begin position="1"/>
        <end position="23"/>
    </location>
</feature>
<protein>
    <submittedName>
        <fullName evidence="3">Uncharacterized protein</fullName>
    </submittedName>
</protein>
<organism evidence="3 4">
    <name type="scientific">Cannabis sativa</name>
    <name type="common">Hemp</name>
    <name type="synonym">Marijuana</name>
    <dbReference type="NCBI Taxonomy" id="3483"/>
    <lineage>
        <taxon>Eukaryota</taxon>
        <taxon>Viridiplantae</taxon>
        <taxon>Streptophyta</taxon>
        <taxon>Embryophyta</taxon>
        <taxon>Tracheophyta</taxon>
        <taxon>Spermatophyta</taxon>
        <taxon>Magnoliopsida</taxon>
        <taxon>eudicotyledons</taxon>
        <taxon>Gunneridae</taxon>
        <taxon>Pentapetalae</taxon>
        <taxon>rosids</taxon>
        <taxon>fabids</taxon>
        <taxon>Rosales</taxon>
        <taxon>Cannabaceae</taxon>
        <taxon>Cannabis</taxon>
    </lineage>
</organism>
<feature type="region of interest" description="Disordered" evidence="1">
    <location>
        <begin position="89"/>
        <end position="133"/>
    </location>
</feature>
<accession>A0A7J6HGR0</accession>
<evidence type="ECO:0000313" key="3">
    <source>
        <dbReference type="EMBL" id="KAF4393828.1"/>
    </source>
</evidence>
<name>A0A7J6HGR0_CANSA</name>
<evidence type="ECO:0000313" key="4">
    <source>
        <dbReference type="Proteomes" id="UP000525078"/>
    </source>
</evidence>
<dbReference type="EMBL" id="JAATIP010000013">
    <property type="protein sequence ID" value="KAF4393828.1"/>
    <property type="molecule type" value="Genomic_DNA"/>
</dbReference>
<dbReference type="AlphaFoldDB" id="A0A7J6HGR0"/>
<reference evidence="3 4" key="1">
    <citation type="journal article" date="2020" name="bioRxiv">
        <title>Sequence and annotation of 42 cannabis genomes reveals extensive copy number variation in cannabinoid synthesis and pathogen resistance genes.</title>
        <authorList>
            <person name="Mckernan K.J."/>
            <person name="Helbert Y."/>
            <person name="Kane L.T."/>
            <person name="Ebling H."/>
            <person name="Zhang L."/>
            <person name="Liu B."/>
            <person name="Eaton Z."/>
            <person name="Mclaughlin S."/>
            <person name="Kingan S."/>
            <person name="Baybayan P."/>
            <person name="Concepcion G."/>
            <person name="Jordan M."/>
            <person name="Riva A."/>
            <person name="Barbazuk W."/>
            <person name="Harkins T."/>
        </authorList>
    </citation>
    <scope>NUCLEOTIDE SEQUENCE [LARGE SCALE GENOMIC DNA]</scope>
    <source>
        <strain evidence="4">cv. Jamaican Lion 4</strain>
        <tissue evidence="3">Leaf</tissue>
    </source>
</reference>
<feature type="chain" id="PRO_5029855230" evidence="2">
    <location>
        <begin position="24"/>
        <end position="138"/>
    </location>
</feature>
<keyword evidence="2" id="KW-0732">Signal</keyword>